<dbReference type="GO" id="GO:0003677">
    <property type="term" value="F:DNA binding"/>
    <property type="evidence" value="ECO:0007669"/>
    <property type="project" value="UniProtKB-KW"/>
</dbReference>
<dbReference type="InterPro" id="IPR036388">
    <property type="entry name" value="WH-like_DNA-bd_sf"/>
</dbReference>
<comment type="caution">
    <text evidence="6">The sequence shown here is derived from an EMBL/GenBank/DDBJ whole genome shotgun (WGS) entry which is preliminary data.</text>
</comment>
<gene>
    <name evidence="6" type="ORF">P255_02687</name>
</gene>
<evidence type="ECO:0000256" key="1">
    <source>
        <dbReference type="ARBA" id="ARBA00009437"/>
    </source>
</evidence>
<evidence type="ECO:0000313" key="6">
    <source>
        <dbReference type="EMBL" id="ESK49112.1"/>
    </source>
</evidence>
<dbReference type="HOGENOM" id="CLU_039613_6_4_6"/>
<keyword evidence="2" id="KW-0805">Transcription regulation</keyword>
<accession>V2UFW9</accession>
<name>V2UFW9_9GAMM</name>
<keyword evidence="4" id="KW-0804">Transcription</keyword>
<dbReference type="FunFam" id="1.10.10.10:FF:000001">
    <property type="entry name" value="LysR family transcriptional regulator"/>
    <property type="match status" value="1"/>
</dbReference>
<feature type="domain" description="HTH lysR-type" evidence="5">
    <location>
        <begin position="2"/>
        <end position="59"/>
    </location>
</feature>
<dbReference type="OrthoDB" id="5292387at2"/>
<dbReference type="STRING" id="396323.VH98_11540"/>
<organism evidence="6 7">
    <name type="scientific">Acinetobacter brisouii CIP 110357</name>
    <dbReference type="NCBI Taxonomy" id="1341683"/>
    <lineage>
        <taxon>Bacteria</taxon>
        <taxon>Pseudomonadati</taxon>
        <taxon>Pseudomonadota</taxon>
        <taxon>Gammaproteobacteria</taxon>
        <taxon>Moraxellales</taxon>
        <taxon>Moraxellaceae</taxon>
        <taxon>Acinetobacter</taxon>
    </lineage>
</organism>
<reference evidence="6 7" key="1">
    <citation type="submission" date="2013-10" db="EMBL/GenBank/DDBJ databases">
        <title>The Genome Sequence of Acinetobacter brisouii CIP 110357.</title>
        <authorList>
            <consortium name="The Broad Institute Genomics Platform"/>
            <consortium name="The Broad Institute Genome Sequencing Center for Infectious Disease"/>
            <person name="Cerqueira G."/>
            <person name="Feldgarden M."/>
            <person name="Courvalin P."/>
            <person name="Grillot-Courvalin C."/>
            <person name="Clermont D."/>
            <person name="Rocha E."/>
            <person name="Yoon E.-J."/>
            <person name="Nemec A."/>
            <person name="Young S.K."/>
            <person name="Zeng Q."/>
            <person name="Gargeya S."/>
            <person name="Fitzgerald M."/>
            <person name="Abouelleil A."/>
            <person name="Alvarado L."/>
            <person name="Berlin A.M."/>
            <person name="Chapman S.B."/>
            <person name="Gainer-Dewar J."/>
            <person name="Goldberg J."/>
            <person name="Gnerre S."/>
            <person name="Griggs A."/>
            <person name="Gujja S."/>
            <person name="Hansen M."/>
            <person name="Howarth C."/>
            <person name="Imamovic A."/>
            <person name="Ireland A."/>
            <person name="Larimer J."/>
            <person name="McCowan C."/>
            <person name="Murphy C."/>
            <person name="Pearson M."/>
            <person name="Poon T.W."/>
            <person name="Priest M."/>
            <person name="Roberts A."/>
            <person name="Saif S."/>
            <person name="Shea T."/>
            <person name="Sykes S."/>
            <person name="Wortman J."/>
            <person name="Nusbaum C."/>
            <person name="Birren B."/>
        </authorList>
    </citation>
    <scope>NUCLEOTIDE SEQUENCE [LARGE SCALE GENOMIC DNA]</scope>
    <source>
        <strain evidence="6 7">CIP 110357</strain>
    </source>
</reference>
<evidence type="ECO:0000313" key="7">
    <source>
        <dbReference type="Proteomes" id="UP000018418"/>
    </source>
</evidence>
<dbReference type="PANTHER" id="PTHR30346">
    <property type="entry name" value="TRANSCRIPTIONAL DUAL REGULATOR HCAR-RELATED"/>
    <property type="match status" value="1"/>
</dbReference>
<protein>
    <recommendedName>
        <fullName evidence="5">HTH lysR-type domain-containing protein</fullName>
    </recommendedName>
</protein>
<dbReference type="InterPro" id="IPR000847">
    <property type="entry name" value="LysR_HTH_N"/>
</dbReference>
<dbReference type="GO" id="GO:0032993">
    <property type="term" value="C:protein-DNA complex"/>
    <property type="evidence" value="ECO:0007669"/>
    <property type="project" value="TreeGrafter"/>
</dbReference>
<proteinExistence type="inferred from homology"/>
<dbReference type="GO" id="GO:0003700">
    <property type="term" value="F:DNA-binding transcription factor activity"/>
    <property type="evidence" value="ECO:0007669"/>
    <property type="project" value="InterPro"/>
</dbReference>
<evidence type="ECO:0000256" key="2">
    <source>
        <dbReference type="ARBA" id="ARBA00023015"/>
    </source>
</evidence>
<dbReference type="PATRIC" id="fig|1341683.3.peg.2654"/>
<dbReference type="RefSeq" id="WP_004898115.1">
    <property type="nucleotide sequence ID" value="NZ_BBTI01000013.1"/>
</dbReference>
<dbReference type="Pfam" id="PF00126">
    <property type="entry name" value="HTH_1"/>
    <property type="match status" value="1"/>
</dbReference>
<dbReference type="PROSITE" id="PS50931">
    <property type="entry name" value="HTH_LYSR"/>
    <property type="match status" value="1"/>
</dbReference>
<dbReference type="SUPFAM" id="SSF46785">
    <property type="entry name" value="Winged helix' DNA-binding domain"/>
    <property type="match status" value="1"/>
</dbReference>
<dbReference type="PANTHER" id="PTHR30346:SF17">
    <property type="entry name" value="LYSR FAMILY TRANSCRIPTIONAL REGULATOR"/>
    <property type="match status" value="1"/>
</dbReference>
<evidence type="ECO:0000259" key="5">
    <source>
        <dbReference type="PROSITE" id="PS50931"/>
    </source>
</evidence>
<dbReference type="InterPro" id="IPR036390">
    <property type="entry name" value="WH_DNA-bd_sf"/>
</dbReference>
<dbReference type="InterPro" id="IPR005119">
    <property type="entry name" value="LysR_subst-bd"/>
</dbReference>
<dbReference type="Gene3D" id="1.10.10.10">
    <property type="entry name" value="Winged helix-like DNA-binding domain superfamily/Winged helix DNA-binding domain"/>
    <property type="match status" value="1"/>
</dbReference>
<dbReference type="PRINTS" id="PR00039">
    <property type="entry name" value="HTHLYSR"/>
</dbReference>
<dbReference type="Gene3D" id="3.40.190.10">
    <property type="entry name" value="Periplasmic binding protein-like II"/>
    <property type="match status" value="2"/>
</dbReference>
<sequence length="297" mass="33524">MPSMKQLQYLKKIVETGSYHQAAEQLFIAQSALSRQILLLEDELGFQIFNRELRQIRLTPAGAYFYKKTSQLLQALQQSTLQAQELSQGKQAYFTLAHSSSIGLSENFLQKTQQFALMQQVSMEIGQYSSEQQIELLTNRQLDIGILRLPVLTHDYAELELVEYQKERLYAVLPSQHALANCTVLQVSDLKNEKFVSVPHPERGGMSYVLRSLCVASGFNPQPAAVRSRKRMQLILVQQGFGVSIIAESMIDRTLMAVNYVPLSDQAAYAQVVIAYHRQASPLLKNYVQDLCDVSSS</sequence>
<dbReference type="Proteomes" id="UP000018418">
    <property type="component" value="Unassembled WGS sequence"/>
</dbReference>
<dbReference type="SUPFAM" id="SSF53850">
    <property type="entry name" value="Periplasmic binding protein-like II"/>
    <property type="match status" value="1"/>
</dbReference>
<dbReference type="EMBL" id="AYEU01000010">
    <property type="protein sequence ID" value="ESK49112.1"/>
    <property type="molecule type" value="Genomic_DNA"/>
</dbReference>
<keyword evidence="3" id="KW-0238">DNA-binding</keyword>
<dbReference type="CDD" id="cd08414">
    <property type="entry name" value="PBP2_LTTR_aromatics_like"/>
    <property type="match status" value="1"/>
</dbReference>
<dbReference type="AlphaFoldDB" id="V2UFW9"/>
<evidence type="ECO:0000256" key="4">
    <source>
        <dbReference type="ARBA" id="ARBA00023163"/>
    </source>
</evidence>
<comment type="similarity">
    <text evidence="1">Belongs to the LysR transcriptional regulatory family.</text>
</comment>
<keyword evidence="7" id="KW-1185">Reference proteome</keyword>
<evidence type="ECO:0000256" key="3">
    <source>
        <dbReference type="ARBA" id="ARBA00023125"/>
    </source>
</evidence>
<dbReference type="Pfam" id="PF03466">
    <property type="entry name" value="LysR_substrate"/>
    <property type="match status" value="1"/>
</dbReference>